<reference evidence="3 5" key="1">
    <citation type="submission" date="2021-11" db="EMBL/GenBank/DDBJ databases">
        <authorList>
            <person name="Islam A."/>
            <person name="Islam S."/>
            <person name="Flora M.S."/>
            <person name="Rahman M."/>
            <person name="Ziaur R.M."/>
            <person name="Epstein J.H."/>
            <person name="Hassan M."/>
            <person name="Klassen M."/>
            <person name="Woodard K."/>
            <person name="Webb A."/>
            <person name="Webby R.J."/>
            <person name="El Zowalaty M.E."/>
        </authorList>
    </citation>
    <scope>NUCLEOTIDE SEQUENCE</scope>
    <source>
        <strain evidence="4">Pbs1</strain>
        <strain evidence="3">Pbs3</strain>
    </source>
</reference>
<keyword evidence="2" id="KW-0812">Transmembrane</keyword>
<evidence type="ECO:0000313" key="6">
    <source>
        <dbReference type="Proteomes" id="UP001160483"/>
    </source>
</evidence>
<dbReference type="PANTHER" id="PTHR37935:SF1">
    <property type="entry name" value="CHROMOSOME UNDETERMINED SCAFFOLD_14, WHOLE GENOME SHOTGUN SEQUENCE"/>
    <property type="match status" value="1"/>
</dbReference>
<comment type="caution">
    <text evidence="3">The sequence shown here is derived from an EMBL/GenBank/DDBJ whole genome shotgun (WGS) entry which is preliminary data.</text>
</comment>
<evidence type="ECO:0000313" key="5">
    <source>
        <dbReference type="Proteomes" id="UP001158986"/>
    </source>
</evidence>
<sequence length="316" mass="35105">MSEPEMVRRLMRSQRVWWWMGSLVIGSVGLIAFGPELKLGMSKHTAEVASRSLQDETLRGNTRELASQIVQTVLNDPKVLDQACGFLQRLVMMESTRKTLRALVIHTLDDPMIRSQAADLTKQTMAALLRDPNTLQHIVNLIRMTVLDPHAKEALLVLLEQIMQDKQTRGQLTQLLAHTLLQDIVKQNVVKTLSDSVHDVLSQGDVQNHAKEFVSGVVQDQTVQAQSGEAIWGTFMYALTPRWLSWIWENPNELANDSAPTSLSAEAAKVMVAATIVENELAKQKKKDQDDDTSSAEGTNDKPAMSTVPSHAHSAE</sequence>
<keyword evidence="5" id="KW-1185">Reference proteome</keyword>
<dbReference type="Proteomes" id="UP001158986">
    <property type="component" value="Unassembled WGS sequence"/>
</dbReference>
<dbReference type="EMBL" id="CAKLCB010000126">
    <property type="protein sequence ID" value="CAH0515652.1"/>
    <property type="molecule type" value="Genomic_DNA"/>
</dbReference>
<evidence type="ECO:0000313" key="4">
    <source>
        <dbReference type="EMBL" id="CAH0515652.1"/>
    </source>
</evidence>
<organism evidence="3 6">
    <name type="scientific">Peronospora belbahrii</name>
    <dbReference type="NCBI Taxonomy" id="622444"/>
    <lineage>
        <taxon>Eukaryota</taxon>
        <taxon>Sar</taxon>
        <taxon>Stramenopiles</taxon>
        <taxon>Oomycota</taxon>
        <taxon>Peronosporomycetes</taxon>
        <taxon>Peronosporales</taxon>
        <taxon>Peronosporaceae</taxon>
        <taxon>Peronospora</taxon>
    </lineage>
</organism>
<dbReference type="Proteomes" id="UP001160483">
    <property type="component" value="Unassembled WGS sequence"/>
</dbReference>
<dbReference type="PANTHER" id="PTHR37935">
    <property type="entry name" value="CHROMOSOME UNDETERMINED SCAFFOLD_14, WHOLE GENOME SHOTGUN SEQUENCE"/>
    <property type="match status" value="1"/>
</dbReference>
<name>A0AAU9KM14_9STRA</name>
<evidence type="ECO:0000256" key="2">
    <source>
        <dbReference type="SAM" id="Phobius"/>
    </source>
</evidence>
<accession>A0AAU9KM14</accession>
<evidence type="ECO:0000256" key="1">
    <source>
        <dbReference type="SAM" id="MobiDB-lite"/>
    </source>
</evidence>
<dbReference type="EMBL" id="CAKKTJ010000104">
    <property type="protein sequence ID" value="CAH0474365.1"/>
    <property type="molecule type" value="Genomic_DNA"/>
</dbReference>
<feature type="compositionally biased region" description="Basic and acidic residues" evidence="1">
    <location>
        <begin position="280"/>
        <end position="289"/>
    </location>
</feature>
<evidence type="ECO:0000313" key="3">
    <source>
        <dbReference type="EMBL" id="CAH0474365.1"/>
    </source>
</evidence>
<feature type="region of interest" description="Disordered" evidence="1">
    <location>
        <begin position="280"/>
        <end position="316"/>
    </location>
</feature>
<keyword evidence="2" id="KW-0472">Membrane</keyword>
<protein>
    <submittedName>
        <fullName evidence="3">Uncharacterized protein</fullName>
    </submittedName>
</protein>
<proteinExistence type="predicted"/>
<dbReference type="AlphaFoldDB" id="A0AAU9KM14"/>
<keyword evidence="2" id="KW-1133">Transmembrane helix</keyword>
<gene>
    <name evidence="4" type="ORF">PBS001_LOCUS2354</name>
    <name evidence="3" type="ORF">PBS003_LOCUS1221</name>
</gene>
<feature type="transmembrane region" description="Helical" evidence="2">
    <location>
        <begin position="16"/>
        <end position="34"/>
    </location>
</feature>